<dbReference type="AlphaFoldDB" id="A0A381TPT8"/>
<dbReference type="GO" id="GO:0008395">
    <property type="term" value="F:steroid hydroxylase activity"/>
    <property type="evidence" value="ECO:0007669"/>
    <property type="project" value="TreeGrafter"/>
</dbReference>
<dbReference type="InterPro" id="IPR036396">
    <property type="entry name" value="Cyt_P450_sf"/>
</dbReference>
<feature type="non-terminal residue" evidence="7">
    <location>
        <position position="1"/>
    </location>
</feature>
<gene>
    <name evidence="7" type="ORF">METZ01_LOCUS70703</name>
</gene>
<dbReference type="Gene3D" id="1.10.630.10">
    <property type="entry name" value="Cytochrome P450"/>
    <property type="match status" value="1"/>
</dbReference>
<keyword evidence="4" id="KW-0560">Oxidoreductase</keyword>
<name>A0A381TPT8_9ZZZZ</name>
<dbReference type="InterPro" id="IPR002397">
    <property type="entry name" value="Cyt_P450_B"/>
</dbReference>
<dbReference type="GO" id="GO:0006707">
    <property type="term" value="P:cholesterol catabolic process"/>
    <property type="evidence" value="ECO:0007669"/>
    <property type="project" value="TreeGrafter"/>
</dbReference>
<evidence type="ECO:0000256" key="3">
    <source>
        <dbReference type="ARBA" id="ARBA00022723"/>
    </source>
</evidence>
<dbReference type="GO" id="GO:0005506">
    <property type="term" value="F:iron ion binding"/>
    <property type="evidence" value="ECO:0007669"/>
    <property type="project" value="InterPro"/>
</dbReference>
<comment type="similarity">
    <text evidence="1">Belongs to the cytochrome P450 family.</text>
</comment>
<evidence type="ECO:0000256" key="6">
    <source>
        <dbReference type="ARBA" id="ARBA00023033"/>
    </source>
</evidence>
<dbReference type="Pfam" id="PF00067">
    <property type="entry name" value="p450"/>
    <property type="match status" value="1"/>
</dbReference>
<protein>
    <recommendedName>
        <fullName evidence="8">Cytochrome P450</fullName>
    </recommendedName>
</protein>
<evidence type="ECO:0000256" key="4">
    <source>
        <dbReference type="ARBA" id="ARBA00023002"/>
    </source>
</evidence>
<keyword evidence="3" id="KW-0479">Metal-binding</keyword>
<reference evidence="7" key="1">
    <citation type="submission" date="2018-05" db="EMBL/GenBank/DDBJ databases">
        <authorList>
            <person name="Lanie J.A."/>
            <person name="Ng W.-L."/>
            <person name="Kazmierczak K.M."/>
            <person name="Andrzejewski T.M."/>
            <person name="Davidsen T.M."/>
            <person name="Wayne K.J."/>
            <person name="Tettelin H."/>
            <person name="Glass J.I."/>
            <person name="Rusch D."/>
            <person name="Podicherti R."/>
            <person name="Tsui H.-C.T."/>
            <person name="Winkler M.E."/>
        </authorList>
    </citation>
    <scope>NUCLEOTIDE SEQUENCE</scope>
</reference>
<proteinExistence type="inferred from homology"/>
<keyword evidence="2" id="KW-0349">Heme</keyword>
<dbReference type="InterPro" id="IPR001128">
    <property type="entry name" value="Cyt_P450"/>
</dbReference>
<dbReference type="GO" id="GO:0036199">
    <property type="term" value="F:cholest-4-en-3-one 26-monooxygenase activity"/>
    <property type="evidence" value="ECO:0007669"/>
    <property type="project" value="TreeGrafter"/>
</dbReference>
<evidence type="ECO:0000256" key="5">
    <source>
        <dbReference type="ARBA" id="ARBA00023004"/>
    </source>
</evidence>
<evidence type="ECO:0008006" key="8">
    <source>
        <dbReference type="Google" id="ProtNLM"/>
    </source>
</evidence>
<dbReference type="EMBL" id="UINC01004925">
    <property type="protein sequence ID" value="SVA17849.1"/>
    <property type="molecule type" value="Genomic_DNA"/>
</dbReference>
<dbReference type="FunFam" id="1.10.630.10:FF:000018">
    <property type="entry name" value="Cytochrome P450 monooxygenase"/>
    <property type="match status" value="1"/>
</dbReference>
<dbReference type="SUPFAM" id="SSF48264">
    <property type="entry name" value="Cytochrome P450"/>
    <property type="match status" value="1"/>
</dbReference>
<evidence type="ECO:0000313" key="7">
    <source>
        <dbReference type="EMBL" id="SVA17849.1"/>
    </source>
</evidence>
<dbReference type="PANTHER" id="PTHR46696">
    <property type="entry name" value="P450, PUTATIVE (EUROFUNG)-RELATED"/>
    <property type="match status" value="1"/>
</dbReference>
<dbReference type="CDD" id="cd11033">
    <property type="entry name" value="CYP142-like"/>
    <property type="match status" value="1"/>
</dbReference>
<evidence type="ECO:0000256" key="1">
    <source>
        <dbReference type="ARBA" id="ARBA00010617"/>
    </source>
</evidence>
<dbReference type="PANTHER" id="PTHR46696:SF4">
    <property type="entry name" value="BIOTIN BIOSYNTHESIS CYTOCHROME P450"/>
    <property type="match status" value="1"/>
</dbReference>
<keyword evidence="6" id="KW-0503">Monooxygenase</keyword>
<dbReference type="GO" id="GO:0020037">
    <property type="term" value="F:heme binding"/>
    <property type="evidence" value="ECO:0007669"/>
    <property type="project" value="InterPro"/>
</dbReference>
<accession>A0A381TPT8</accession>
<sequence>VAWVDEEDGSGFWAVTRYADVVDANRRWDDLTSFMGIRLEEMDAEETQARRTMMELDPPDHTRLRRLVNRGFTRKTVESYEDPIRELTGGILDYALALGEFDFVAEVARVLPMRMLGRLLGVPDEHAEQLVDWGDQLLSNSDPEYTDHVVDRVDTEEFRLIPFRSPAGLEVFRYAQGAAVERRGCPHDDVISRLLEPTTDGEPLSDLEFNNFFALLVAAGNDTTRYSLTEGLRALVDHPNQLRALRDDPSLMDTAVEEVLRWTTVTTHFRRTATSDQELGGRTIAAGDKVVLWWVSANYDERKFDDPYRFDIGRDPNDHVAFGRNGPHLCLGAWLARMEIRITLQELLKRTTEIEITGTSDRLRSNLISGTKHLTIRTS</sequence>
<dbReference type="PRINTS" id="PR00359">
    <property type="entry name" value="BP450"/>
</dbReference>
<organism evidence="7">
    <name type="scientific">marine metagenome</name>
    <dbReference type="NCBI Taxonomy" id="408172"/>
    <lineage>
        <taxon>unclassified sequences</taxon>
        <taxon>metagenomes</taxon>
        <taxon>ecological metagenomes</taxon>
    </lineage>
</organism>
<evidence type="ECO:0000256" key="2">
    <source>
        <dbReference type="ARBA" id="ARBA00022617"/>
    </source>
</evidence>
<keyword evidence="5" id="KW-0408">Iron</keyword>